<dbReference type="Pfam" id="PF13561">
    <property type="entry name" value="adh_short_C2"/>
    <property type="match status" value="1"/>
</dbReference>
<dbReference type="PANTHER" id="PTHR24321:SF8">
    <property type="entry name" value="ESTRADIOL 17-BETA-DEHYDROGENASE 8-RELATED"/>
    <property type="match status" value="1"/>
</dbReference>
<reference evidence="3 4" key="1">
    <citation type="submission" date="2019-06" db="EMBL/GenBank/DDBJ databases">
        <authorList>
            <person name="Li F."/>
        </authorList>
    </citation>
    <scope>NUCLEOTIDE SEQUENCE [LARGE SCALE GENOMIC DNA]</scope>
    <source>
        <strain evidence="3 4">10F1D-1</strain>
    </source>
</reference>
<dbReference type="PRINTS" id="PR00081">
    <property type="entry name" value="GDHRDH"/>
</dbReference>
<dbReference type="EC" id="1.1.1.47" evidence="3"/>
<dbReference type="RefSeq" id="WP_141161945.1">
    <property type="nucleotide sequence ID" value="NZ_VHQG01000001.1"/>
</dbReference>
<evidence type="ECO:0000256" key="1">
    <source>
        <dbReference type="ARBA" id="ARBA00006484"/>
    </source>
</evidence>
<name>A0A506Y893_9MICO</name>
<dbReference type="CDD" id="cd05233">
    <property type="entry name" value="SDR_c"/>
    <property type="match status" value="1"/>
</dbReference>
<dbReference type="SUPFAM" id="SSF51735">
    <property type="entry name" value="NAD(P)-binding Rossmann-fold domains"/>
    <property type="match status" value="1"/>
</dbReference>
<proteinExistence type="inferred from homology"/>
<dbReference type="InterPro" id="IPR020904">
    <property type="entry name" value="Sc_DH/Rdtase_CS"/>
</dbReference>
<dbReference type="AlphaFoldDB" id="A0A506Y893"/>
<dbReference type="PROSITE" id="PS00061">
    <property type="entry name" value="ADH_SHORT"/>
    <property type="match status" value="1"/>
</dbReference>
<comment type="similarity">
    <text evidence="1">Belongs to the short-chain dehydrogenases/reductases (SDR) family.</text>
</comment>
<keyword evidence="2 3" id="KW-0560">Oxidoreductase</keyword>
<dbReference type="Proteomes" id="UP000316252">
    <property type="component" value="Unassembled WGS sequence"/>
</dbReference>
<dbReference type="OrthoDB" id="286404at2"/>
<evidence type="ECO:0000313" key="4">
    <source>
        <dbReference type="Proteomes" id="UP000316252"/>
    </source>
</evidence>
<dbReference type="PANTHER" id="PTHR24321">
    <property type="entry name" value="DEHYDROGENASES, SHORT CHAIN"/>
    <property type="match status" value="1"/>
</dbReference>
<gene>
    <name evidence="3" type="ORF">FJ657_01650</name>
</gene>
<accession>A0A506Y893</accession>
<sequence length="244" mass="25190">MTETAKRVAIVTGAAQGIGAAIAAELAGEGHQVVVADYNAAGAQAVAERIGGHAVTVDVSDADQVAALAAEVIERFGRIDILVNNAALVPFIEWKDITFDEWRRVMSVNLDGLFLVTRAVSDEMAKAGYGRIVNIASNTFVAGTPNCAHYVATKGASIGFVRALAGELGPQGITINAVAPGLTESEGVLAGPHAAGFDYVVPAQAFDRRGLPQDIAPAVAFLASEKAGWITGQTLVVDGGHTRN</sequence>
<dbReference type="GO" id="GO:0047936">
    <property type="term" value="F:glucose 1-dehydrogenase [NAD(P)+] activity"/>
    <property type="evidence" value="ECO:0007669"/>
    <property type="project" value="UniProtKB-EC"/>
</dbReference>
<dbReference type="EMBL" id="VHQG01000001">
    <property type="protein sequence ID" value="TPW77417.1"/>
    <property type="molecule type" value="Genomic_DNA"/>
</dbReference>
<keyword evidence="4" id="KW-1185">Reference proteome</keyword>
<organism evidence="3 4">
    <name type="scientific">Schumannella soli</name>
    <dbReference type="NCBI Taxonomy" id="2590779"/>
    <lineage>
        <taxon>Bacteria</taxon>
        <taxon>Bacillati</taxon>
        <taxon>Actinomycetota</taxon>
        <taxon>Actinomycetes</taxon>
        <taxon>Micrococcales</taxon>
        <taxon>Microbacteriaceae</taxon>
        <taxon>Schumannella</taxon>
    </lineage>
</organism>
<dbReference type="FunFam" id="3.40.50.720:FF:000084">
    <property type="entry name" value="Short-chain dehydrogenase reductase"/>
    <property type="match status" value="1"/>
</dbReference>
<dbReference type="Gene3D" id="3.40.50.720">
    <property type="entry name" value="NAD(P)-binding Rossmann-like Domain"/>
    <property type="match status" value="1"/>
</dbReference>
<evidence type="ECO:0000313" key="3">
    <source>
        <dbReference type="EMBL" id="TPW77417.1"/>
    </source>
</evidence>
<dbReference type="NCBIfam" id="NF005559">
    <property type="entry name" value="PRK07231.1"/>
    <property type="match status" value="1"/>
</dbReference>
<evidence type="ECO:0000256" key="2">
    <source>
        <dbReference type="ARBA" id="ARBA00023002"/>
    </source>
</evidence>
<protein>
    <submittedName>
        <fullName evidence="3">Glucose 1-dehydrogenase</fullName>
        <ecNumber evidence="3">1.1.1.47</ecNumber>
    </submittedName>
</protein>
<comment type="caution">
    <text evidence="3">The sequence shown here is derived from an EMBL/GenBank/DDBJ whole genome shotgun (WGS) entry which is preliminary data.</text>
</comment>
<dbReference type="InterPro" id="IPR002347">
    <property type="entry name" value="SDR_fam"/>
</dbReference>
<dbReference type="PRINTS" id="PR00080">
    <property type="entry name" value="SDRFAMILY"/>
</dbReference>
<dbReference type="InterPro" id="IPR036291">
    <property type="entry name" value="NAD(P)-bd_dom_sf"/>
</dbReference>